<dbReference type="PANTHER" id="PTHR45138">
    <property type="entry name" value="REGULATORY COMPONENTS OF SENSORY TRANSDUCTION SYSTEM"/>
    <property type="match status" value="1"/>
</dbReference>
<evidence type="ECO:0000256" key="1">
    <source>
        <dbReference type="ARBA" id="ARBA00012528"/>
    </source>
</evidence>
<reference evidence="7" key="1">
    <citation type="journal article" date="2011" name="Environ. Microbiol.">
        <title>Genomic insights into the metabolic potential of the polycyclic aromatic hydrocarbon degrading sulfate-reducing Deltaproteobacterium N47.</title>
        <authorList>
            <person name="Bergmann F."/>
            <person name="Selesi D."/>
            <person name="Weinmaier T."/>
            <person name="Tischler P."/>
            <person name="Rattei T."/>
            <person name="Meckenstock R.U."/>
        </authorList>
    </citation>
    <scope>NUCLEOTIDE SEQUENCE</scope>
</reference>
<evidence type="ECO:0000256" key="3">
    <source>
        <dbReference type="SAM" id="Coils"/>
    </source>
</evidence>
<protein>
    <recommendedName>
        <fullName evidence="1">diguanylate cyclase</fullName>
        <ecNumber evidence="1">2.7.7.65</ecNumber>
    </recommendedName>
</protein>
<dbReference type="Pfam" id="PF00990">
    <property type="entry name" value="GGDEF"/>
    <property type="match status" value="1"/>
</dbReference>
<dbReference type="PROSITE" id="PS50887">
    <property type="entry name" value="GGDEF"/>
    <property type="match status" value="1"/>
</dbReference>
<evidence type="ECO:0000256" key="2">
    <source>
        <dbReference type="ARBA" id="ARBA00034247"/>
    </source>
</evidence>
<dbReference type="Gene3D" id="3.30.450.20">
    <property type="entry name" value="PAS domain"/>
    <property type="match status" value="1"/>
</dbReference>
<dbReference type="AlphaFoldDB" id="E1YI69"/>
<dbReference type="CDD" id="cd01949">
    <property type="entry name" value="GGDEF"/>
    <property type="match status" value="1"/>
</dbReference>
<dbReference type="NCBIfam" id="TIGR00229">
    <property type="entry name" value="sensory_box"/>
    <property type="match status" value="1"/>
</dbReference>
<dbReference type="EC" id="2.7.7.65" evidence="1"/>
<dbReference type="FunFam" id="3.30.70.270:FF:000001">
    <property type="entry name" value="Diguanylate cyclase domain protein"/>
    <property type="match status" value="1"/>
</dbReference>
<dbReference type="InterPro" id="IPR043128">
    <property type="entry name" value="Rev_trsase/Diguanyl_cyclase"/>
</dbReference>
<gene>
    <name evidence="7" type="ORF">N47_D31470</name>
</gene>
<dbReference type="InterPro" id="IPR029787">
    <property type="entry name" value="Nucleotide_cyclase"/>
</dbReference>
<evidence type="ECO:0000259" key="5">
    <source>
        <dbReference type="PROSITE" id="PS50113"/>
    </source>
</evidence>
<dbReference type="SUPFAM" id="SSF55073">
    <property type="entry name" value="Nucleotide cyclase"/>
    <property type="match status" value="1"/>
</dbReference>
<feature type="coiled-coil region" evidence="3">
    <location>
        <begin position="50"/>
        <end position="77"/>
    </location>
</feature>
<dbReference type="InterPro" id="IPR000014">
    <property type="entry name" value="PAS"/>
</dbReference>
<dbReference type="InterPro" id="IPR000700">
    <property type="entry name" value="PAS-assoc_C"/>
</dbReference>
<dbReference type="PROSITE" id="PS50112">
    <property type="entry name" value="PAS"/>
    <property type="match status" value="1"/>
</dbReference>
<accession>E1YI69</accession>
<feature type="domain" description="PAS" evidence="4">
    <location>
        <begin position="88"/>
        <end position="133"/>
    </location>
</feature>
<evidence type="ECO:0000313" key="7">
    <source>
        <dbReference type="EMBL" id="CBX30338.1"/>
    </source>
</evidence>
<dbReference type="NCBIfam" id="TIGR00254">
    <property type="entry name" value="GGDEF"/>
    <property type="match status" value="1"/>
</dbReference>
<evidence type="ECO:0000259" key="6">
    <source>
        <dbReference type="PROSITE" id="PS50887"/>
    </source>
</evidence>
<dbReference type="GO" id="GO:0052621">
    <property type="term" value="F:diguanylate cyclase activity"/>
    <property type="evidence" value="ECO:0007669"/>
    <property type="project" value="UniProtKB-EC"/>
</dbReference>
<keyword evidence="3" id="KW-0175">Coiled coil</keyword>
<evidence type="ECO:0000259" key="4">
    <source>
        <dbReference type="PROSITE" id="PS50112"/>
    </source>
</evidence>
<dbReference type="EMBL" id="FR695874">
    <property type="protein sequence ID" value="CBX30338.1"/>
    <property type="molecule type" value="Genomic_DNA"/>
</dbReference>
<dbReference type="InterPro" id="IPR050469">
    <property type="entry name" value="Diguanylate_Cyclase"/>
</dbReference>
<sequence length="397" mass="45206">MVLAYGLEDPQIYTSLSIKADFFLFKPVDIKLLKLQLFAADRQRLKLAELMEIREKAASYKKELDLMEQQYEDAFSRANTLTVESEIARLELDQIFKTVAGGIMLIDKDCNVIRVNDAISNLTGLASIEVQGKKCFETSLCEHCHTPECPFSRIQGGEKRVEIEVRKTFPNGETAYYIITATPLRIFAPEFMGIVVTLTDIMERAKAERALMEIKEALRISKEQYKQLSIIDDLTGLFNKRRLNEQLKWETSRALRYNRPLSLLLMDIDNFKSVNDIYGHSQGDRVLAGLARMVKNCIRDSDIAFRYGGEEFIIILPETSIDNSLKVAGRIRQSLASLIFPVNLSDKITITLSIGATQYAPGEDQNDFIARADQYMYYAKKNGKDRVICNIETFENA</sequence>
<dbReference type="SMART" id="SM00267">
    <property type="entry name" value="GGDEF"/>
    <property type="match status" value="1"/>
</dbReference>
<feature type="domain" description="GGDEF" evidence="6">
    <location>
        <begin position="259"/>
        <end position="392"/>
    </location>
</feature>
<proteinExistence type="predicted"/>
<dbReference type="SUPFAM" id="SSF55785">
    <property type="entry name" value="PYP-like sensor domain (PAS domain)"/>
    <property type="match status" value="1"/>
</dbReference>
<dbReference type="Pfam" id="PF13426">
    <property type="entry name" value="PAS_9"/>
    <property type="match status" value="1"/>
</dbReference>
<feature type="domain" description="PAC" evidence="5">
    <location>
        <begin position="159"/>
        <end position="213"/>
    </location>
</feature>
<dbReference type="InterPro" id="IPR000160">
    <property type="entry name" value="GGDEF_dom"/>
</dbReference>
<dbReference type="PROSITE" id="PS50113">
    <property type="entry name" value="PAC"/>
    <property type="match status" value="1"/>
</dbReference>
<dbReference type="CDD" id="cd00130">
    <property type="entry name" value="PAS"/>
    <property type="match status" value="1"/>
</dbReference>
<dbReference type="Gene3D" id="3.30.70.270">
    <property type="match status" value="1"/>
</dbReference>
<organism evidence="7">
    <name type="scientific">uncultured Desulfobacterium sp</name>
    <dbReference type="NCBI Taxonomy" id="201089"/>
    <lineage>
        <taxon>Bacteria</taxon>
        <taxon>Pseudomonadati</taxon>
        <taxon>Thermodesulfobacteriota</taxon>
        <taxon>Desulfobacteria</taxon>
        <taxon>Desulfobacterales</taxon>
        <taxon>Desulfobacteriaceae</taxon>
        <taxon>Desulfobacterium</taxon>
        <taxon>environmental samples</taxon>
    </lineage>
</organism>
<dbReference type="InterPro" id="IPR035965">
    <property type="entry name" value="PAS-like_dom_sf"/>
</dbReference>
<dbReference type="PANTHER" id="PTHR45138:SF9">
    <property type="entry name" value="DIGUANYLATE CYCLASE DGCM-RELATED"/>
    <property type="match status" value="1"/>
</dbReference>
<comment type="catalytic activity">
    <reaction evidence="2">
        <text>2 GTP = 3',3'-c-di-GMP + 2 diphosphate</text>
        <dbReference type="Rhea" id="RHEA:24898"/>
        <dbReference type="ChEBI" id="CHEBI:33019"/>
        <dbReference type="ChEBI" id="CHEBI:37565"/>
        <dbReference type="ChEBI" id="CHEBI:58805"/>
        <dbReference type="EC" id="2.7.7.65"/>
    </reaction>
</comment>
<name>E1YI69_9BACT</name>